<dbReference type="SUPFAM" id="SSF52833">
    <property type="entry name" value="Thioredoxin-like"/>
    <property type="match status" value="1"/>
</dbReference>
<name>A0ABS3V0M3_9ACTN</name>
<evidence type="ECO:0000313" key="2">
    <source>
        <dbReference type="Proteomes" id="UP000679690"/>
    </source>
</evidence>
<gene>
    <name evidence="1" type="ORF">J5X75_43510</name>
</gene>
<keyword evidence="2" id="KW-1185">Reference proteome</keyword>
<protein>
    <submittedName>
        <fullName evidence="1">TlpA family protein disulfide reductase</fullName>
    </submittedName>
</protein>
<dbReference type="EMBL" id="JAGFNS010000067">
    <property type="protein sequence ID" value="MBO3744376.1"/>
    <property type="molecule type" value="Genomic_DNA"/>
</dbReference>
<dbReference type="InterPro" id="IPR036249">
    <property type="entry name" value="Thioredoxin-like_sf"/>
</dbReference>
<dbReference type="Proteomes" id="UP000679690">
    <property type="component" value="Unassembled WGS sequence"/>
</dbReference>
<evidence type="ECO:0000313" key="1">
    <source>
        <dbReference type="EMBL" id="MBO3744376.1"/>
    </source>
</evidence>
<reference evidence="1 2" key="1">
    <citation type="submission" date="2021-03" db="EMBL/GenBank/DDBJ databases">
        <title>Actinoplanes flavus sp. nov., a novel actinomycete isolated from Coconut Palm rhizosphere soil.</title>
        <authorList>
            <person name="Luo X."/>
        </authorList>
    </citation>
    <scope>NUCLEOTIDE SEQUENCE [LARGE SCALE GENOMIC DNA]</scope>
    <source>
        <strain evidence="1 2">NEAU-H7</strain>
    </source>
</reference>
<dbReference type="RefSeq" id="WP_208473604.1">
    <property type="nucleotide sequence ID" value="NZ_JAGFNS010000067.1"/>
</dbReference>
<sequence>MSLLAAALAVVAAVTALNLLLTVGLVKRLREHTVLLSDLGGTAPVIAVGAEVGDFTATAVSGISISRADLTDETLVGIFSVTCRPCRATVGDFAAYARTMPGGRGRVLAVVVGDPADAASFVSALSPVAHVVVEDSGGPVGAAFQAQAFPTMLRVAPDAAGRVVVAANRVQVGRPAALAA</sequence>
<accession>A0ABS3V0M3</accession>
<proteinExistence type="predicted"/>
<dbReference type="Gene3D" id="3.40.30.10">
    <property type="entry name" value="Glutaredoxin"/>
    <property type="match status" value="1"/>
</dbReference>
<dbReference type="CDD" id="cd02966">
    <property type="entry name" value="TlpA_like_family"/>
    <property type="match status" value="1"/>
</dbReference>
<comment type="caution">
    <text evidence="1">The sequence shown here is derived from an EMBL/GenBank/DDBJ whole genome shotgun (WGS) entry which is preliminary data.</text>
</comment>
<organism evidence="1 2">
    <name type="scientific">Actinoplanes flavus</name>
    <dbReference type="NCBI Taxonomy" id="2820290"/>
    <lineage>
        <taxon>Bacteria</taxon>
        <taxon>Bacillati</taxon>
        <taxon>Actinomycetota</taxon>
        <taxon>Actinomycetes</taxon>
        <taxon>Micromonosporales</taxon>
        <taxon>Micromonosporaceae</taxon>
        <taxon>Actinoplanes</taxon>
    </lineage>
</organism>